<feature type="transmembrane region" description="Helical" evidence="8">
    <location>
        <begin position="311"/>
        <end position="332"/>
    </location>
</feature>
<feature type="transmembrane region" description="Helical" evidence="8">
    <location>
        <begin position="232"/>
        <end position="253"/>
    </location>
</feature>
<reference evidence="9" key="1">
    <citation type="journal article" date="2014" name="Gene">
        <title>Genome-guided analysis of transformation efficiency and carbon dioxide assimilation by Moorella thermoacetica Y72.</title>
        <authorList>
            <person name="Tsukahara K."/>
            <person name="Kita A."/>
            <person name="Nakashimada Y."/>
            <person name="Hoshino T."/>
            <person name="Murakami K."/>
        </authorList>
    </citation>
    <scope>NUCLEOTIDE SEQUENCE [LARGE SCALE GENOMIC DNA]</scope>
    <source>
        <strain evidence="9">Y72</strain>
    </source>
</reference>
<evidence type="ECO:0000256" key="2">
    <source>
        <dbReference type="ARBA" id="ARBA00022475"/>
    </source>
</evidence>
<dbReference type="GO" id="GO:0046872">
    <property type="term" value="F:metal ion binding"/>
    <property type="evidence" value="ECO:0007669"/>
    <property type="project" value="UniProtKB-KW"/>
</dbReference>
<proteinExistence type="predicted"/>
<evidence type="ECO:0000313" key="9">
    <source>
        <dbReference type="EMBL" id="GAF25986.1"/>
    </source>
</evidence>
<feature type="transmembrane region" description="Helical" evidence="8">
    <location>
        <begin position="284"/>
        <end position="305"/>
    </location>
</feature>
<keyword evidence="3 9" id="KW-0808">Transferase</keyword>
<gene>
    <name evidence="9" type="ORF">MTY_1323</name>
</gene>
<dbReference type="PANTHER" id="PTHR22926">
    <property type="entry name" value="PHOSPHO-N-ACETYLMURAMOYL-PENTAPEPTIDE-TRANSFERASE"/>
    <property type="match status" value="1"/>
</dbReference>
<accession>A0A0S6UAH1</accession>
<dbReference type="RefSeq" id="WP_025773741.1">
    <property type="nucleotide sequence ID" value="NZ_DF238840.1"/>
</dbReference>
<sequence length="349" mass="37188">MDILALALAGIVSFLLTPLLCRIAPRLGAVDKPNARKIHHTLMPRLGGVAIYAGFMLAYWLGGYRHQEYLGLFLAGTFIMLVGIIDDIRSLSPRLKLLGQILAAVILVAFGVRVDFLTNPFDGLFILGKLAIPVTIFWLVGVTNALNLVDGLDGLAAGTSLIAAVTIAVVAWFNGELVVAFLSLALAAAVLGFLPFNFHPARIFMGDSGSMFLGFNLAALATIGLTKSATVISLFIPVVILGLPILDTLFAIVRRFLNHRPIFAPDKGHLHHRLLAQGLSQRQAVGVIYLVDACLGGSAILLSRVATDQGVLILIGLAVIILVGCDKLGIIGRGGLARAKTRHNTLHLF</sequence>
<dbReference type="CDD" id="cd06853">
    <property type="entry name" value="GT_WecA_like"/>
    <property type="match status" value="1"/>
</dbReference>
<dbReference type="GO" id="GO:0009103">
    <property type="term" value="P:lipopolysaccharide biosynthetic process"/>
    <property type="evidence" value="ECO:0007669"/>
    <property type="project" value="TreeGrafter"/>
</dbReference>
<dbReference type="InterPro" id="IPR000715">
    <property type="entry name" value="Glycosyl_transferase_4"/>
</dbReference>
<dbReference type="PANTHER" id="PTHR22926:SF3">
    <property type="entry name" value="UNDECAPRENYL-PHOSPHATE ALPHA-N-ACETYLGLUCOSAMINYL 1-PHOSPHATE TRANSFERASE"/>
    <property type="match status" value="1"/>
</dbReference>
<comment type="cofactor">
    <cofactor evidence="7">
        <name>Mg(2+)</name>
        <dbReference type="ChEBI" id="CHEBI:18420"/>
    </cofactor>
</comment>
<evidence type="ECO:0000256" key="6">
    <source>
        <dbReference type="ARBA" id="ARBA00023136"/>
    </source>
</evidence>
<feature type="binding site" evidence="7">
    <location>
        <position position="207"/>
    </location>
    <ligand>
        <name>Mg(2+)</name>
        <dbReference type="ChEBI" id="CHEBI:18420"/>
    </ligand>
</feature>
<evidence type="ECO:0000256" key="5">
    <source>
        <dbReference type="ARBA" id="ARBA00022989"/>
    </source>
</evidence>
<evidence type="ECO:0000256" key="7">
    <source>
        <dbReference type="PIRSR" id="PIRSR600715-1"/>
    </source>
</evidence>
<keyword evidence="2" id="KW-1003">Cell membrane</keyword>
<keyword evidence="7" id="KW-0479">Metal-binding</keyword>
<evidence type="ECO:0000256" key="1">
    <source>
        <dbReference type="ARBA" id="ARBA00004651"/>
    </source>
</evidence>
<dbReference type="GO" id="GO:0071555">
    <property type="term" value="P:cell wall organization"/>
    <property type="evidence" value="ECO:0007669"/>
    <property type="project" value="TreeGrafter"/>
</dbReference>
<feature type="transmembrane region" description="Helical" evidence="8">
    <location>
        <begin position="46"/>
        <end position="63"/>
    </location>
</feature>
<keyword evidence="7" id="KW-0460">Magnesium</keyword>
<evidence type="ECO:0000256" key="4">
    <source>
        <dbReference type="ARBA" id="ARBA00022692"/>
    </source>
</evidence>
<dbReference type="GO" id="GO:0016780">
    <property type="term" value="F:phosphotransferase activity, for other substituted phosphate groups"/>
    <property type="evidence" value="ECO:0007669"/>
    <property type="project" value="InterPro"/>
</dbReference>
<feature type="transmembrane region" description="Helical" evidence="8">
    <location>
        <begin position="154"/>
        <end position="173"/>
    </location>
</feature>
<protein>
    <submittedName>
        <fullName evidence="9">UDP-N-acetylmuramyl pentapeptide phosphotransferase/UDP-N-acetylglucosamine-1-phosphate transferase</fullName>
    </submittedName>
</protein>
<feature type="transmembrane region" description="Helical" evidence="8">
    <location>
        <begin position="69"/>
        <end position="85"/>
    </location>
</feature>
<keyword evidence="6 8" id="KW-0472">Membrane</keyword>
<keyword evidence="5 8" id="KW-1133">Transmembrane helix</keyword>
<dbReference type="Pfam" id="PF00953">
    <property type="entry name" value="Glycos_transf_4"/>
    <property type="match status" value="1"/>
</dbReference>
<feature type="transmembrane region" description="Helical" evidence="8">
    <location>
        <begin position="123"/>
        <end position="142"/>
    </location>
</feature>
<dbReference type="EMBL" id="DF238840">
    <property type="protein sequence ID" value="GAF25986.1"/>
    <property type="molecule type" value="Genomic_DNA"/>
</dbReference>
<feature type="transmembrane region" description="Helical" evidence="8">
    <location>
        <begin position="6"/>
        <end position="25"/>
    </location>
</feature>
<dbReference type="GO" id="GO:0044038">
    <property type="term" value="P:cell wall macromolecule biosynthetic process"/>
    <property type="evidence" value="ECO:0007669"/>
    <property type="project" value="TreeGrafter"/>
</dbReference>
<feature type="binding site" evidence="7">
    <location>
        <position position="147"/>
    </location>
    <ligand>
        <name>Mg(2+)</name>
        <dbReference type="ChEBI" id="CHEBI:18420"/>
    </ligand>
</feature>
<evidence type="ECO:0000256" key="3">
    <source>
        <dbReference type="ARBA" id="ARBA00022679"/>
    </source>
</evidence>
<dbReference type="Proteomes" id="UP000063718">
    <property type="component" value="Unassembled WGS sequence"/>
</dbReference>
<feature type="transmembrane region" description="Helical" evidence="8">
    <location>
        <begin position="179"/>
        <end position="198"/>
    </location>
</feature>
<feature type="transmembrane region" description="Helical" evidence="8">
    <location>
        <begin position="210"/>
        <end position="226"/>
    </location>
</feature>
<comment type="subcellular location">
    <subcellularLocation>
        <location evidence="1">Cell membrane</location>
        <topology evidence="1">Multi-pass membrane protein</topology>
    </subcellularLocation>
</comment>
<keyword evidence="4 8" id="KW-0812">Transmembrane</keyword>
<dbReference type="AlphaFoldDB" id="A0A0S6UAH1"/>
<organism evidence="9">
    <name type="scientific">Moorella thermoacetica Y72</name>
    <dbReference type="NCBI Taxonomy" id="1325331"/>
    <lineage>
        <taxon>Bacteria</taxon>
        <taxon>Bacillati</taxon>
        <taxon>Bacillota</taxon>
        <taxon>Clostridia</taxon>
        <taxon>Neomoorellales</taxon>
        <taxon>Neomoorellaceae</taxon>
        <taxon>Neomoorella</taxon>
    </lineage>
</organism>
<dbReference type="GO" id="GO:0005886">
    <property type="term" value="C:plasma membrane"/>
    <property type="evidence" value="ECO:0007669"/>
    <property type="project" value="UniProtKB-SubCell"/>
</dbReference>
<name>A0A0S6UAH1_NEOTH</name>
<feature type="transmembrane region" description="Helical" evidence="8">
    <location>
        <begin position="97"/>
        <end position="117"/>
    </location>
</feature>
<evidence type="ECO:0000256" key="8">
    <source>
        <dbReference type="SAM" id="Phobius"/>
    </source>
</evidence>